<dbReference type="EMBL" id="BDSP01000137">
    <property type="protein sequence ID" value="GAX19655.1"/>
    <property type="molecule type" value="Genomic_DNA"/>
</dbReference>
<dbReference type="Proteomes" id="UP000198406">
    <property type="component" value="Unassembled WGS sequence"/>
</dbReference>
<proteinExistence type="predicted"/>
<evidence type="ECO:0000256" key="1">
    <source>
        <dbReference type="SAM" id="SignalP"/>
    </source>
</evidence>
<accession>A0A1Z5K040</accession>
<name>A0A1Z5K040_FISSO</name>
<evidence type="ECO:0000313" key="3">
    <source>
        <dbReference type="Proteomes" id="UP000198406"/>
    </source>
</evidence>
<dbReference type="AlphaFoldDB" id="A0A1Z5K040"/>
<comment type="caution">
    <text evidence="2">The sequence shown here is derived from an EMBL/GenBank/DDBJ whole genome shotgun (WGS) entry which is preliminary data.</text>
</comment>
<feature type="chain" id="PRO_5013051964" evidence="1">
    <location>
        <begin position="18"/>
        <end position="241"/>
    </location>
</feature>
<evidence type="ECO:0000313" key="2">
    <source>
        <dbReference type="EMBL" id="GAX19655.1"/>
    </source>
</evidence>
<sequence length="241" mass="27379">MTFRLPILFAFVATSQAFSTPSRQPPRTNLALGKGILEMAEKDAATVFPPPSDAFLGNYEDLEMPGKEGHGYQLIFEDEESFRLYIKQRTHHHDDARQRAREHIGYSFNKDLVGNVPEMKRSAVPHLHDQIDFFSSHAVGTRIPDHLTPANARQRARDNIDFFSTTVPNDTTDTMTQARLRARDNIDFFALQDKHAFQSKQESVRDNIDFFSNHATTTILPESVQDDPARATARLNIGFFS</sequence>
<keyword evidence="1" id="KW-0732">Signal</keyword>
<reference evidence="2 3" key="1">
    <citation type="journal article" date="2015" name="Plant Cell">
        <title>Oil accumulation by the oleaginous diatom Fistulifera solaris as revealed by the genome and transcriptome.</title>
        <authorList>
            <person name="Tanaka T."/>
            <person name="Maeda Y."/>
            <person name="Veluchamy A."/>
            <person name="Tanaka M."/>
            <person name="Abida H."/>
            <person name="Marechal E."/>
            <person name="Bowler C."/>
            <person name="Muto M."/>
            <person name="Sunaga Y."/>
            <person name="Tanaka M."/>
            <person name="Yoshino T."/>
            <person name="Taniguchi T."/>
            <person name="Fukuda Y."/>
            <person name="Nemoto M."/>
            <person name="Matsumoto M."/>
            <person name="Wong P.S."/>
            <person name="Aburatani S."/>
            <person name="Fujibuchi W."/>
        </authorList>
    </citation>
    <scope>NUCLEOTIDE SEQUENCE [LARGE SCALE GENOMIC DNA]</scope>
    <source>
        <strain evidence="2 3">JPCC DA0580</strain>
    </source>
</reference>
<gene>
    <name evidence="2" type="ORF">FisN_19Hh239</name>
</gene>
<protein>
    <submittedName>
        <fullName evidence="2">Uncharacterized protein</fullName>
    </submittedName>
</protein>
<keyword evidence="3" id="KW-1185">Reference proteome</keyword>
<feature type="signal peptide" evidence="1">
    <location>
        <begin position="1"/>
        <end position="17"/>
    </location>
</feature>
<organism evidence="2 3">
    <name type="scientific">Fistulifera solaris</name>
    <name type="common">Oleaginous diatom</name>
    <dbReference type="NCBI Taxonomy" id="1519565"/>
    <lineage>
        <taxon>Eukaryota</taxon>
        <taxon>Sar</taxon>
        <taxon>Stramenopiles</taxon>
        <taxon>Ochrophyta</taxon>
        <taxon>Bacillariophyta</taxon>
        <taxon>Bacillariophyceae</taxon>
        <taxon>Bacillariophycidae</taxon>
        <taxon>Naviculales</taxon>
        <taxon>Naviculaceae</taxon>
        <taxon>Fistulifera</taxon>
    </lineage>
</organism>
<dbReference type="InParanoid" id="A0A1Z5K040"/>